<evidence type="ECO:0000256" key="2">
    <source>
        <dbReference type="SAM" id="Phobius"/>
    </source>
</evidence>
<evidence type="ECO:0000313" key="6">
    <source>
        <dbReference type="Proteomes" id="UP000254051"/>
    </source>
</evidence>
<feature type="domain" description="Cell surface protein Shp haem-binding" evidence="4">
    <location>
        <begin position="36"/>
        <end position="179"/>
    </location>
</feature>
<reference evidence="6" key="1">
    <citation type="submission" date="2017-07" db="EMBL/GenBank/DDBJ databases">
        <authorList>
            <person name="Varghese N."/>
            <person name="Submissions S."/>
        </authorList>
    </citation>
    <scope>NUCLEOTIDE SEQUENCE [LARGE SCALE GENOMIC DNA]</scope>
    <source>
        <strain evidence="6">NLAE-zl-C134</strain>
    </source>
</reference>
<feature type="region of interest" description="Disordered" evidence="1">
    <location>
        <begin position="185"/>
        <end position="225"/>
    </location>
</feature>
<accession>A0A315ZT79</accession>
<dbReference type="RefSeq" id="WP_242992435.1">
    <property type="nucleotide sequence ID" value="NZ_QGDS01000011.1"/>
</dbReference>
<keyword evidence="2" id="KW-0472">Membrane</keyword>
<gene>
    <name evidence="5" type="ORF">SAMN05216529_11133</name>
</gene>
<dbReference type="Pfam" id="PF11545">
    <property type="entry name" value="HemeBinding_Shp"/>
    <property type="match status" value="1"/>
</dbReference>
<feature type="transmembrane region" description="Helical" evidence="2">
    <location>
        <begin position="233"/>
        <end position="254"/>
    </location>
</feature>
<dbReference type="GO" id="GO:0020037">
    <property type="term" value="F:heme binding"/>
    <property type="evidence" value="ECO:0007669"/>
    <property type="project" value="InterPro"/>
</dbReference>
<feature type="compositionally biased region" description="Acidic residues" evidence="1">
    <location>
        <begin position="208"/>
        <end position="225"/>
    </location>
</feature>
<evidence type="ECO:0000313" key="5">
    <source>
        <dbReference type="EMBL" id="SUQ15248.1"/>
    </source>
</evidence>
<keyword evidence="2" id="KW-0812">Transmembrane</keyword>
<dbReference type="InterPro" id="IPR037250">
    <property type="entry name" value="NEAT_dom_sf"/>
</dbReference>
<dbReference type="AlphaFoldDB" id="A0A315ZT79"/>
<dbReference type="Gene3D" id="2.60.40.1850">
    <property type="match status" value="1"/>
</dbReference>
<organism evidence="5 6">
    <name type="scientific">Faecalicatena contorta</name>
    <dbReference type="NCBI Taxonomy" id="39482"/>
    <lineage>
        <taxon>Bacteria</taxon>
        <taxon>Bacillati</taxon>
        <taxon>Bacillota</taxon>
        <taxon>Clostridia</taxon>
        <taxon>Lachnospirales</taxon>
        <taxon>Lachnospiraceae</taxon>
        <taxon>Faecalicatena</taxon>
    </lineage>
</organism>
<keyword evidence="6" id="KW-1185">Reference proteome</keyword>
<feature type="chain" id="PRO_5043163477" evidence="3">
    <location>
        <begin position="34"/>
        <end position="259"/>
    </location>
</feature>
<keyword evidence="3" id="KW-0732">Signal</keyword>
<dbReference type="SUPFAM" id="SSF158911">
    <property type="entry name" value="NEAT domain-like"/>
    <property type="match status" value="1"/>
</dbReference>
<feature type="signal peptide" evidence="3">
    <location>
        <begin position="1"/>
        <end position="33"/>
    </location>
</feature>
<evidence type="ECO:0000256" key="3">
    <source>
        <dbReference type="SAM" id="SignalP"/>
    </source>
</evidence>
<dbReference type="EMBL" id="UHJJ01000011">
    <property type="protein sequence ID" value="SUQ15248.1"/>
    <property type="molecule type" value="Genomic_DNA"/>
</dbReference>
<dbReference type="InterPro" id="IPR020985">
    <property type="entry name" value="Cell_surface_Shp_haem-bd"/>
</dbReference>
<sequence length="259" mass="28668">MNKKIQMSRRLKKLFYGLMTAILLMAVPLPVFAFEDGAYTVSRTTSYANPETGETADGGTNIALGDSMSESIVEKEVLVEQSREKTYVTLGIGLMSNISNVKVQIQKEDGTYSDVEITQTGSHETNGDTCNHYRFEVDSTDKYISPILYVDPMGRDVQFFVKLNMETAKPGTGIFLSEMIPAESQAEKYEEENNSTGSHSEETKEQPEEVIEETEAQPEEVIEETETQPGVRYVIIGIAAAVLIAAGTGIVLICKRRKK</sequence>
<dbReference type="Proteomes" id="UP000254051">
    <property type="component" value="Unassembled WGS sequence"/>
</dbReference>
<proteinExistence type="predicted"/>
<keyword evidence="2" id="KW-1133">Transmembrane helix</keyword>
<name>A0A315ZT79_9FIRM</name>
<protein>
    <submittedName>
        <fullName evidence="5">Cell surface heme-binding protein Shp</fullName>
    </submittedName>
</protein>
<evidence type="ECO:0000256" key="1">
    <source>
        <dbReference type="SAM" id="MobiDB-lite"/>
    </source>
</evidence>
<evidence type="ECO:0000259" key="4">
    <source>
        <dbReference type="Pfam" id="PF11545"/>
    </source>
</evidence>